<reference evidence="2" key="1">
    <citation type="submission" date="2022-11" db="UniProtKB">
        <authorList>
            <consortium name="WormBaseParasite"/>
        </authorList>
    </citation>
    <scope>IDENTIFICATION</scope>
</reference>
<name>A0A915IVV0_ROMCU</name>
<dbReference type="Proteomes" id="UP000887565">
    <property type="component" value="Unplaced"/>
</dbReference>
<proteinExistence type="predicted"/>
<organism evidence="1 2">
    <name type="scientific">Romanomermis culicivorax</name>
    <name type="common">Nematode worm</name>
    <dbReference type="NCBI Taxonomy" id="13658"/>
    <lineage>
        <taxon>Eukaryota</taxon>
        <taxon>Metazoa</taxon>
        <taxon>Ecdysozoa</taxon>
        <taxon>Nematoda</taxon>
        <taxon>Enoplea</taxon>
        <taxon>Dorylaimia</taxon>
        <taxon>Mermithida</taxon>
        <taxon>Mermithoidea</taxon>
        <taxon>Mermithidae</taxon>
        <taxon>Romanomermis</taxon>
    </lineage>
</organism>
<evidence type="ECO:0000313" key="1">
    <source>
        <dbReference type="Proteomes" id="UP000887565"/>
    </source>
</evidence>
<keyword evidence="1" id="KW-1185">Reference proteome</keyword>
<accession>A0A915IVV0</accession>
<dbReference type="WBParaSite" id="nRc.2.0.1.t17921-RA">
    <property type="protein sequence ID" value="nRc.2.0.1.t17921-RA"/>
    <property type="gene ID" value="nRc.2.0.1.g17921"/>
</dbReference>
<sequence length="113" mass="12898">MEIRKLYSFFPAKLDIATRFTRKFLNFGFKRTKNRSFRREKFTALVKPSRSQQAAAPFSTTFSCPCGTLARWSLTARCFLAAVFNVLCLAVACESIDDDDDEPRSSLLTSFFT</sequence>
<evidence type="ECO:0000313" key="2">
    <source>
        <dbReference type="WBParaSite" id="nRc.2.0.1.t17921-RA"/>
    </source>
</evidence>
<dbReference type="AlphaFoldDB" id="A0A915IVV0"/>
<protein>
    <submittedName>
        <fullName evidence="2">Uncharacterized protein</fullName>
    </submittedName>
</protein>